<keyword evidence="1" id="KW-0812">Transmembrane</keyword>
<sequence length="1336" mass="154135">MIKKVFSYLKVRPFLSLLTLFLVVISVTSLKPDFYLVGWDNYSSYLDTKLNFFRLFFATWRSFRGFGVPSDAEVVDIWRLLFQLALKMLFIPTRLLDQLYYLLALWSGVIGMYSLASFIHSQHKNHDDRFTDVFSFVAAFFYLFNINTLSIFYFPLPMFVTRFFALPLIFYILLKLVYSSKLQFSSYLVYCLVMLFTAGSYLIPTVFITVCIAVLIFLASQGKIRKGIAVFVFFLLLNCFWILPFLNYTFQKSATVQLAPTFIDGNEDLLNKNQSDFGLDKQLIFYPQFFTMSFNQIKDHSTHYFHDLASTLNNFPHSLLVLYLFPVLYLFGAALLLLKYKRFRQHGWLPLTLLVFLFLSLKEYSALGFLYNFFSRFIPYFSVIFRFSDTKFHAHIAFAGSITAAFAIEYLYYKLSEGGLKKILPGVFAFLVVIPTLFVFRTYFNGNFIGFFMYNRIPQAYFDLAEIINKDPLAGRIVQLPTENGYSLYWKSYSWGYFGSAFFHYLVDKPLFDKTFSPASQENALFDEVLQSIQKNYQSIALNSTSSNRLDELYTLLKKSSVRYLIFDETISTRQSTRGLDMWGNFNSQDVIPLLQGLRDKGYIQLVKEFPVNLEEYANFTSESTKQQKILLYRVANSDQRLIFIDQIQVAEEPTHNGLRSALIEQKDVLYDNESPTRTVAPFLRNDAQVSFQNKEINYQISLPGNLQGAFTYSTTETETGKKTRLIQVYVKKTDNDLIFNLYEQYLPNLNDLTFLQPLGSVAVSLSKIQLESETLSSDKATNSWHIISPRILKDLKIRINDTVLPVAAPLSAVETYSGSVIVRTTDFNASILQYTDTQPIDVRSFISLPNESCFGDKLGDYEIGKELLPNNTMALAARNGSLCLLAPLQSAFNKNIAYAELALRLIANQQDLDSEAQYGANFSTAKPQLKQTIQTLAKPQYLKICVKEDQYQECYNKGSLELSHAGEVIVPIEKNFNLLFQPQLMLVSRNLAYQKQLFQVINPTIRYYQTIKEQKIFLPQTTKQATVELTDVNQLQITFTKPISTYSDYIRIGKDSLEYESTPCGYYRTIREMDNSIIGYVEQCDNRLFKELPFSSDNFYLWQLSYNLASGQFPQLIIMDKFNNYLNEKISLYNGYPQIPGFNTFQSPEFFTNSELIKKKLTALTPSSTYVFIYPAFDLNDAKPKSFNFKQYTENEGLFQLAAFNIVELPNDWPSLALTPLNNSQKFYSLPARHQSTQILPSLWRVTAQVAPADHYLLRFNEGYDTQWGIYPNGKNGKHYRCNGYANCFEISSVDGGEQTFYIFYWPELLAILGWTVTIFSTIGFGFYFIKNKEK</sequence>
<feature type="transmembrane region" description="Helical" evidence="1">
    <location>
        <begin position="163"/>
        <end position="181"/>
    </location>
</feature>
<comment type="caution">
    <text evidence="2">The sequence shown here is derived from an EMBL/GenBank/DDBJ whole genome shotgun (WGS) entry which is preliminary data.</text>
</comment>
<keyword evidence="1" id="KW-0472">Membrane</keyword>
<gene>
    <name evidence="2" type="ORF">A2966_00040</name>
</gene>
<dbReference type="STRING" id="1802067.A2966_00040"/>
<feature type="transmembrane region" description="Helical" evidence="1">
    <location>
        <begin position="230"/>
        <end position="250"/>
    </location>
</feature>
<dbReference type="EMBL" id="MGAR01000030">
    <property type="protein sequence ID" value="OGK51390.1"/>
    <property type="molecule type" value="Genomic_DNA"/>
</dbReference>
<reference evidence="2 3" key="1">
    <citation type="journal article" date="2016" name="Nat. Commun.">
        <title>Thousands of microbial genomes shed light on interconnected biogeochemical processes in an aquifer system.</title>
        <authorList>
            <person name="Anantharaman K."/>
            <person name="Brown C.T."/>
            <person name="Hug L.A."/>
            <person name="Sharon I."/>
            <person name="Castelle C.J."/>
            <person name="Probst A.J."/>
            <person name="Thomas B.C."/>
            <person name="Singh A."/>
            <person name="Wilkins M.J."/>
            <person name="Karaoz U."/>
            <person name="Brodie E.L."/>
            <person name="Williams K.H."/>
            <person name="Hubbard S.S."/>
            <person name="Banfield J.F."/>
        </authorList>
    </citation>
    <scope>NUCLEOTIDE SEQUENCE [LARGE SCALE GENOMIC DNA]</scope>
</reference>
<feature type="transmembrane region" description="Helical" evidence="1">
    <location>
        <begin position="1310"/>
        <end position="1331"/>
    </location>
</feature>
<feature type="transmembrane region" description="Helical" evidence="1">
    <location>
        <begin position="350"/>
        <end position="374"/>
    </location>
</feature>
<evidence type="ECO:0000313" key="2">
    <source>
        <dbReference type="EMBL" id="OGK51390.1"/>
    </source>
</evidence>
<proteinExistence type="predicted"/>
<organism evidence="2 3">
    <name type="scientific">Candidatus Roizmanbacteria bacterium RIFCSPLOWO2_01_FULL_41_22</name>
    <dbReference type="NCBI Taxonomy" id="1802067"/>
    <lineage>
        <taxon>Bacteria</taxon>
        <taxon>Candidatus Roizmaniibacteriota</taxon>
    </lineage>
</organism>
<dbReference type="Proteomes" id="UP000176480">
    <property type="component" value="Unassembled WGS sequence"/>
</dbReference>
<feature type="transmembrane region" description="Helical" evidence="1">
    <location>
        <begin position="187"/>
        <end position="218"/>
    </location>
</feature>
<feature type="transmembrane region" description="Helical" evidence="1">
    <location>
        <begin position="424"/>
        <end position="444"/>
    </location>
</feature>
<keyword evidence="1" id="KW-1133">Transmembrane helix</keyword>
<evidence type="ECO:0000313" key="3">
    <source>
        <dbReference type="Proteomes" id="UP000176480"/>
    </source>
</evidence>
<feature type="transmembrane region" description="Helical" evidence="1">
    <location>
        <begin position="133"/>
        <end position="156"/>
    </location>
</feature>
<protein>
    <submittedName>
        <fullName evidence="2">Uncharacterized protein</fullName>
    </submittedName>
</protein>
<feature type="transmembrane region" description="Helical" evidence="1">
    <location>
        <begin position="320"/>
        <end position="338"/>
    </location>
</feature>
<feature type="transmembrane region" description="Helical" evidence="1">
    <location>
        <begin position="394"/>
        <end position="412"/>
    </location>
</feature>
<evidence type="ECO:0000256" key="1">
    <source>
        <dbReference type="SAM" id="Phobius"/>
    </source>
</evidence>
<accession>A0A1F7J706</accession>
<feature type="transmembrane region" description="Helical" evidence="1">
    <location>
        <begin position="100"/>
        <end position="121"/>
    </location>
</feature>
<name>A0A1F7J706_9BACT</name>